<dbReference type="Pfam" id="PF07992">
    <property type="entry name" value="Pyr_redox_2"/>
    <property type="match status" value="2"/>
</dbReference>
<organism evidence="4 5">
    <name type="scientific">Candidimonas humi</name>
    <dbReference type="NCBI Taxonomy" id="683355"/>
    <lineage>
        <taxon>Bacteria</taxon>
        <taxon>Pseudomonadati</taxon>
        <taxon>Pseudomonadota</taxon>
        <taxon>Betaproteobacteria</taxon>
        <taxon>Burkholderiales</taxon>
        <taxon>Alcaligenaceae</taxon>
        <taxon>Candidimonas</taxon>
    </lineage>
</organism>
<protein>
    <submittedName>
        <fullName evidence="4">NAD(P)/FAD-dependent oxidoreductase</fullName>
    </submittedName>
</protein>
<keyword evidence="2" id="KW-0560">Oxidoreductase</keyword>
<dbReference type="Proteomes" id="UP001595848">
    <property type="component" value="Unassembled WGS sequence"/>
</dbReference>
<evidence type="ECO:0000256" key="1">
    <source>
        <dbReference type="ARBA" id="ARBA00022630"/>
    </source>
</evidence>
<dbReference type="InterPro" id="IPR050097">
    <property type="entry name" value="Ferredoxin-NADP_redctase_2"/>
</dbReference>
<comment type="caution">
    <text evidence="4">The sequence shown here is derived from an EMBL/GenBank/DDBJ whole genome shotgun (WGS) entry which is preliminary data.</text>
</comment>
<feature type="domain" description="FAD/NAD(P)-binding" evidence="3">
    <location>
        <begin position="8"/>
        <end position="191"/>
    </location>
</feature>
<dbReference type="PROSITE" id="PS51257">
    <property type="entry name" value="PROKAR_LIPOPROTEIN"/>
    <property type="match status" value="1"/>
</dbReference>
<keyword evidence="5" id="KW-1185">Reference proteome</keyword>
<dbReference type="PANTHER" id="PTHR48105">
    <property type="entry name" value="THIOREDOXIN REDUCTASE 1-RELATED-RELATED"/>
    <property type="match status" value="1"/>
</dbReference>
<evidence type="ECO:0000313" key="5">
    <source>
        <dbReference type="Proteomes" id="UP001595848"/>
    </source>
</evidence>
<gene>
    <name evidence="4" type="ORF">ACFOY1_13030</name>
</gene>
<dbReference type="EMBL" id="JBHSBV010000004">
    <property type="protein sequence ID" value="MFC4201877.1"/>
    <property type="molecule type" value="Genomic_DNA"/>
</dbReference>
<evidence type="ECO:0000259" key="3">
    <source>
        <dbReference type="Pfam" id="PF07992"/>
    </source>
</evidence>
<evidence type="ECO:0000313" key="4">
    <source>
        <dbReference type="EMBL" id="MFC4201877.1"/>
    </source>
</evidence>
<dbReference type="RefSeq" id="WP_217964860.1">
    <property type="nucleotide sequence ID" value="NZ_JAHTBN010000004.1"/>
</dbReference>
<name>A0ABV8P232_9BURK</name>
<accession>A0ABV8P232</accession>
<reference evidence="5" key="1">
    <citation type="journal article" date="2019" name="Int. J. Syst. Evol. Microbiol.">
        <title>The Global Catalogue of Microorganisms (GCM) 10K type strain sequencing project: providing services to taxonomists for standard genome sequencing and annotation.</title>
        <authorList>
            <consortium name="The Broad Institute Genomics Platform"/>
            <consortium name="The Broad Institute Genome Sequencing Center for Infectious Disease"/>
            <person name="Wu L."/>
            <person name="Ma J."/>
        </authorList>
    </citation>
    <scope>NUCLEOTIDE SEQUENCE [LARGE SCALE GENOMIC DNA]</scope>
    <source>
        <strain evidence="5">LMG 24813</strain>
    </source>
</reference>
<dbReference type="InterPro" id="IPR023753">
    <property type="entry name" value="FAD/NAD-binding_dom"/>
</dbReference>
<proteinExistence type="predicted"/>
<evidence type="ECO:0000256" key="2">
    <source>
        <dbReference type="ARBA" id="ARBA00023002"/>
    </source>
</evidence>
<sequence>MQEQNRVYDAAIVGAGPAGASCAVWLARLGLAPVLLDAAGSVGGLCRRNPFPEDWNASLPGVSGDQVADNLARSLELAAVPLRLSCRVRRIQREGGQASGRESAGFTVACDDGSKLSCRHVVLASGVRARGLPGAVAAPAGRILVGPGELIVAQDFRGLHVAVLGGGDNAFENALYVAGRGAASVRVYARHVRAQQQFVRRLAPQQVAVGPYQVDPALLSVDGRAYDMLLVFYGWEPCVDFTDGLDLRHTPVGFIATDAATAQTSCDGVYAIGEVAQRQHPCVVTALADGVTAAKAIQARIEGGDAARGGTGMPAAAGGWHY</sequence>
<keyword evidence="1" id="KW-0285">Flavoprotein</keyword>
<feature type="domain" description="FAD/NAD(P)-binding" evidence="3">
    <location>
        <begin position="225"/>
        <end position="290"/>
    </location>
</feature>